<evidence type="ECO:0000313" key="1">
    <source>
        <dbReference type="EMBL" id="CAG9137321.1"/>
    </source>
</evidence>
<dbReference type="Pfam" id="PF14645">
    <property type="entry name" value="Chibby"/>
    <property type="match status" value="1"/>
</dbReference>
<organism evidence="1 2">
    <name type="scientific">Plutella xylostella</name>
    <name type="common">Diamondback moth</name>
    <name type="synonym">Plutella maculipennis</name>
    <dbReference type="NCBI Taxonomy" id="51655"/>
    <lineage>
        <taxon>Eukaryota</taxon>
        <taxon>Metazoa</taxon>
        <taxon>Ecdysozoa</taxon>
        <taxon>Arthropoda</taxon>
        <taxon>Hexapoda</taxon>
        <taxon>Insecta</taxon>
        <taxon>Pterygota</taxon>
        <taxon>Neoptera</taxon>
        <taxon>Endopterygota</taxon>
        <taxon>Lepidoptera</taxon>
        <taxon>Glossata</taxon>
        <taxon>Ditrysia</taxon>
        <taxon>Yponomeutoidea</taxon>
        <taxon>Plutellidae</taxon>
        <taxon>Plutella</taxon>
    </lineage>
</organism>
<accession>A0A8S4GBS8</accession>
<comment type="caution">
    <text evidence="1">The sequence shown here is derived from an EMBL/GenBank/DDBJ whole genome shotgun (WGS) entry which is preliminary data.</text>
</comment>
<dbReference type="EMBL" id="CAJHNJ030000207">
    <property type="protein sequence ID" value="CAG9137321.1"/>
    <property type="molecule type" value="Genomic_DNA"/>
</dbReference>
<keyword evidence="2" id="KW-1185">Reference proteome</keyword>
<gene>
    <name evidence="1" type="ORF">PLXY2_LOCUS15572</name>
</gene>
<dbReference type="InterPro" id="IPR028118">
    <property type="entry name" value="Chibby_fam"/>
</dbReference>
<proteinExistence type="predicted"/>
<dbReference type="AlphaFoldDB" id="A0A8S4GBS8"/>
<evidence type="ECO:0000313" key="2">
    <source>
        <dbReference type="Proteomes" id="UP000653454"/>
    </source>
</evidence>
<protein>
    <submittedName>
        <fullName evidence="1">(diamondback moth) hypothetical protein</fullName>
    </submittedName>
</protein>
<sequence length="107" mass="10982">MPLFGSKFSGRGAPARRRAAGVVARELGAAAAAAALALDPPPLTLALGDATYSFQHGQWTPASGRAGAAAREAARLRAALAARDDECNLLRLKVEILLDMLSDAGAQ</sequence>
<reference evidence="1" key="1">
    <citation type="submission" date="2020-11" db="EMBL/GenBank/DDBJ databases">
        <authorList>
            <person name="Whiteford S."/>
        </authorList>
    </citation>
    <scope>NUCLEOTIDE SEQUENCE</scope>
</reference>
<name>A0A8S4GBS8_PLUXY</name>
<dbReference type="Proteomes" id="UP000653454">
    <property type="component" value="Unassembled WGS sequence"/>
</dbReference>